<feature type="transmembrane region" description="Helical" evidence="1">
    <location>
        <begin position="122"/>
        <end position="139"/>
    </location>
</feature>
<feature type="transmembrane region" description="Helical" evidence="1">
    <location>
        <begin position="241"/>
        <end position="265"/>
    </location>
</feature>
<gene>
    <name evidence="3" type="ORF">EQG79_17615</name>
</gene>
<dbReference type="Gene3D" id="1.25.10.10">
    <property type="entry name" value="Leucine-rich Repeat Variant"/>
    <property type="match status" value="2"/>
</dbReference>
<keyword evidence="4" id="KW-1185">Reference proteome</keyword>
<dbReference type="PANTHER" id="PTHR23011">
    <property type="entry name" value="CYCLIC NUCLEOTIDE-BINDING DOMAIN CONTAINING PROTEIN"/>
    <property type="match status" value="1"/>
</dbReference>
<dbReference type="InterPro" id="IPR036259">
    <property type="entry name" value="MFS_trans_sf"/>
</dbReference>
<feature type="transmembrane region" description="Helical" evidence="1">
    <location>
        <begin position="187"/>
        <end position="205"/>
    </location>
</feature>
<keyword evidence="1" id="KW-0812">Transmembrane</keyword>
<evidence type="ECO:0000313" key="3">
    <source>
        <dbReference type="EMBL" id="RYC69213.1"/>
    </source>
</evidence>
<protein>
    <submittedName>
        <fullName evidence="3">Cyclic nucleotide-binding domain-containing protein</fullName>
    </submittedName>
</protein>
<dbReference type="SUPFAM" id="SSF48371">
    <property type="entry name" value="ARM repeat"/>
    <property type="match status" value="2"/>
</dbReference>
<feature type="transmembrane region" description="Helical" evidence="1">
    <location>
        <begin position="159"/>
        <end position="181"/>
    </location>
</feature>
<keyword evidence="1" id="KW-1133">Transmembrane helix</keyword>
<dbReference type="AlphaFoldDB" id="A0A4Q2UIF5"/>
<dbReference type="InterPro" id="IPR014710">
    <property type="entry name" value="RmlC-like_jellyroll"/>
</dbReference>
<feature type="transmembrane region" description="Helical" evidence="1">
    <location>
        <begin position="33"/>
        <end position="54"/>
    </location>
</feature>
<dbReference type="SMART" id="SM00100">
    <property type="entry name" value="cNMP"/>
    <property type="match status" value="1"/>
</dbReference>
<name>A0A4Q2UIF5_9BACT</name>
<feature type="transmembrane region" description="Helical" evidence="1">
    <location>
        <begin position="66"/>
        <end position="85"/>
    </location>
</feature>
<feature type="transmembrane region" description="Helical" evidence="1">
    <location>
        <begin position="384"/>
        <end position="403"/>
    </location>
</feature>
<dbReference type="PROSITE" id="PS50042">
    <property type="entry name" value="CNMP_BINDING_3"/>
    <property type="match status" value="1"/>
</dbReference>
<feature type="transmembrane region" description="Helical" evidence="1">
    <location>
        <begin position="277"/>
        <end position="299"/>
    </location>
</feature>
<feature type="transmembrane region" description="Helical" evidence="1">
    <location>
        <begin position="409"/>
        <end position="426"/>
    </location>
</feature>
<evidence type="ECO:0000256" key="1">
    <source>
        <dbReference type="SAM" id="Phobius"/>
    </source>
</evidence>
<feature type="transmembrane region" description="Helical" evidence="1">
    <location>
        <begin position="311"/>
        <end position="333"/>
    </location>
</feature>
<dbReference type="RefSeq" id="WP_129602907.1">
    <property type="nucleotide sequence ID" value="NZ_SBLB01000004.1"/>
</dbReference>
<dbReference type="InterPro" id="IPR016024">
    <property type="entry name" value="ARM-type_fold"/>
</dbReference>
<comment type="caution">
    <text evidence="3">The sequence shown here is derived from an EMBL/GenBank/DDBJ whole genome shotgun (WGS) entry which is preliminary data.</text>
</comment>
<dbReference type="CDD" id="cd00038">
    <property type="entry name" value="CAP_ED"/>
    <property type="match status" value="1"/>
</dbReference>
<dbReference type="Proteomes" id="UP000290407">
    <property type="component" value="Unassembled WGS sequence"/>
</dbReference>
<dbReference type="SUPFAM" id="SSF103473">
    <property type="entry name" value="MFS general substrate transporter"/>
    <property type="match status" value="1"/>
</dbReference>
<dbReference type="InterPro" id="IPR018490">
    <property type="entry name" value="cNMP-bd_dom_sf"/>
</dbReference>
<dbReference type="PROSITE" id="PS00889">
    <property type="entry name" value="CNMP_BINDING_2"/>
    <property type="match status" value="1"/>
</dbReference>
<evidence type="ECO:0000313" key="4">
    <source>
        <dbReference type="Proteomes" id="UP000290407"/>
    </source>
</evidence>
<feature type="transmembrane region" description="Helical" evidence="1">
    <location>
        <begin position="97"/>
        <end position="116"/>
    </location>
</feature>
<dbReference type="InterPro" id="IPR000595">
    <property type="entry name" value="cNMP-bd_dom"/>
</dbReference>
<dbReference type="PANTHER" id="PTHR23011:SF28">
    <property type="entry name" value="CYCLIC NUCLEOTIDE-BINDING DOMAIN CONTAINING PROTEIN"/>
    <property type="match status" value="1"/>
</dbReference>
<dbReference type="Gene3D" id="2.60.120.10">
    <property type="entry name" value="Jelly Rolls"/>
    <property type="match status" value="1"/>
</dbReference>
<dbReference type="InterPro" id="IPR011989">
    <property type="entry name" value="ARM-like"/>
</dbReference>
<evidence type="ECO:0000259" key="2">
    <source>
        <dbReference type="PROSITE" id="PS50042"/>
    </source>
</evidence>
<dbReference type="InterPro" id="IPR018488">
    <property type="entry name" value="cNMP-bd_CS"/>
</dbReference>
<proteinExistence type="predicted"/>
<keyword evidence="1" id="KW-0472">Membrane</keyword>
<accession>A0A4Q2UIF5</accession>
<sequence>MNVGTDTSSASPSPLAQRWQRAVGIRPEEARTVGLFFVHNFLLGIGTILIYVAANAILLENHPETSLPIAYVASALGMIVVGRLYAYYEHHLLLSNLAMRVLLSVVVMTVVVGVLVEVGHSVAAAVAIMVGYRIIYLLTNLEFWGVSAVVFDTRQSKRLFSVISSGDMPAKAIGAVLAALVHAHEEVLRLLVVALAAFVASLYILRLTVRSHEVHAPHRPSRASRREESQLIEKRFGGSKLIFFMCLSLATLAAVATQIEYSFFVNVKHRFHDQTDVIYYVSLVLALTYGVAMVVKLLLSRQALDRFGVQRSLLVLPWVALAGLAGLVVLNMITTDETTRLVYFCGLYLLFEVVRRSLFDPVFLVLFQPLSAPQRLKGHTVAKGFYEPIGLGIAGFLIFALHARPAIEALMPLVWIVLLGVLVWLLDQTYNHYLHELNDAIGRRFLERDQLAMPATASSAVTARLRSSNPDDVTAAIGWLDQHNPDELGRQLPTLLTHASPSVRQRTLTVAARTNQPLPVAPVRHIALTDSDPALREQAAYLLGRRISADPAELAPLLNHTDVTIRQGAIRGVLELNPRDPVGVRSLTELTNASDPGRQRMALGLIGRLRLTDFAPTVTRYLTQSQNGLLNDAMLAAGQLTDLGLARHLVDRLTSKTAGRVAANALKGSQADVLPLLQEAWRSTTDPVLIQRIAIICGTIRTPRSRQFLNELARQSDLRVRGAALRALRRFPNEPADDQAFRSLLHDELALAHRILHGTLTETDDSLVQSLDYELTVLRQRLFDVLTQLYDSETIAGARLGVGHPARERRANALELLDNLIPRNVYQTLQVLVDDLNRAEKVRILDAELGPFKDPESIRSYILRTGETVFSAWTVGLVLRAIPASQADEARQLLSRTSVLSPLLMNHSSTSTSQIPDYDRVLLLANTSLFAQTPENVLASITPIMKEESYQPGDVIFRKGDLGTALYVIDTGQVSILDGDTELARFGRGDFFGELALLDTESRSATAEAVEEVRLLRLDQDDFFDLMEERGEVLRSIVRSLSGRIRRQNELLAGRPTSVST</sequence>
<reference evidence="3 4" key="1">
    <citation type="submission" date="2019-01" db="EMBL/GenBank/DDBJ databases">
        <title>Spirosoma flava sp. nov., a propanil-degrading bacterium isolated from herbicide-contaminated soil.</title>
        <authorList>
            <person name="Zhang L."/>
            <person name="Jiang J.-D."/>
        </authorList>
    </citation>
    <scope>NUCLEOTIDE SEQUENCE [LARGE SCALE GENOMIC DNA]</scope>
    <source>
        <strain evidence="3 4">TY50</strain>
    </source>
</reference>
<dbReference type="Pfam" id="PF00027">
    <property type="entry name" value="cNMP_binding"/>
    <property type="match status" value="1"/>
</dbReference>
<dbReference type="EMBL" id="SBLB01000004">
    <property type="protein sequence ID" value="RYC69213.1"/>
    <property type="molecule type" value="Genomic_DNA"/>
</dbReference>
<organism evidence="3 4">
    <name type="scientific">Spirosoma sordidisoli</name>
    <dbReference type="NCBI Taxonomy" id="2502893"/>
    <lineage>
        <taxon>Bacteria</taxon>
        <taxon>Pseudomonadati</taxon>
        <taxon>Bacteroidota</taxon>
        <taxon>Cytophagia</taxon>
        <taxon>Cytophagales</taxon>
        <taxon>Cytophagaceae</taxon>
        <taxon>Spirosoma</taxon>
    </lineage>
</organism>
<dbReference type="SUPFAM" id="SSF51206">
    <property type="entry name" value="cAMP-binding domain-like"/>
    <property type="match status" value="1"/>
</dbReference>
<feature type="domain" description="Cyclic nucleotide-binding" evidence="2">
    <location>
        <begin position="929"/>
        <end position="1044"/>
    </location>
</feature>